<dbReference type="EMBL" id="GGEC01090923">
    <property type="protein sequence ID" value="MBX71407.1"/>
    <property type="molecule type" value="Transcribed_RNA"/>
</dbReference>
<evidence type="ECO:0000313" key="2">
    <source>
        <dbReference type="EMBL" id="MBX71407.1"/>
    </source>
</evidence>
<protein>
    <submittedName>
        <fullName evidence="2">Uncharacterized protein</fullName>
    </submittedName>
</protein>
<accession>A0A2P2QWS4</accession>
<reference evidence="2" key="1">
    <citation type="submission" date="2018-02" db="EMBL/GenBank/DDBJ databases">
        <title>Rhizophora mucronata_Transcriptome.</title>
        <authorList>
            <person name="Meera S.P."/>
            <person name="Sreeshan A."/>
            <person name="Augustine A."/>
        </authorList>
    </citation>
    <scope>NUCLEOTIDE SEQUENCE</scope>
    <source>
        <tissue evidence="2">Leaf</tissue>
    </source>
</reference>
<proteinExistence type="predicted"/>
<sequence length="38" mass="4153">MLGQENEGKKKCRPVYLMLNALFGAITNINSCVVNILG</sequence>
<organism evidence="2">
    <name type="scientific">Rhizophora mucronata</name>
    <name type="common">Asiatic mangrove</name>
    <dbReference type="NCBI Taxonomy" id="61149"/>
    <lineage>
        <taxon>Eukaryota</taxon>
        <taxon>Viridiplantae</taxon>
        <taxon>Streptophyta</taxon>
        <taxon>Embryophyta</taxon>
        <taxon>Tracheophyta</taxon>
        <taxon>Spermatophyta</taxon>
        <taxon>Magnoliopsida</taxon>
        <taxon>eudicotyledons</taxon>
        <taxon>Gunneridae</taxon>
        <taxon>Pentapetalae</taxon>
        <taxon>rosids</taxon>
        <taxon>fabids</taxon>
        <taxon>Malpighiales</taxon>
        <taxon>Rhizophoraceae</taxon>
        <taxon>Rhizophora</taxon>
    </lineage>
</organism>
<feature type="transmembrane region" description="Helical" evidence="1">
    <location>
        <begin position="15"/>
        <end position="37"/>
    </location>
</feature>
<name>A0A2P2QWS4_RHIMU</name>
<keyword evidence="1" id="KW-0472">Membrane</keyword>
<keyword evidence="1" id="KW-0812">Transmembrane</keyword>
<evidence type="ECO:0000256" key="1">
    <source>
        <dbReference type="SAM" id="Phobius"/>
    </source>
</evidence>
<dbReference type="AlphaFoldDB" id="A0A2P2QWS4"/>
<keyword evidence="1" id="KW-1133">Transmembrane helix</keyword>